<name>A0A3P3XLD2_9SPIR</name>
<protein>
    <submittedName>
        <fullName evidence="2">Uncharacterized protein</fullName>
    </submittedName>
</protein>
<dbReference type="Gene3D" id="3.40.30.10">
    <property type="entry name" value="Glutaredoxin"/>
    <property type="match status" value="1"/>
</dbReference>
<dbReference type="InterPro" id="IPR036249">
    <property type="entry name" value="Thioredoxin-like_sf"/>
</dbReference>
<organism evidence="2">
    <name type="scientific">uncultured spirochete</name>
    <dbReference type="NCBI Taxonomy" id="156406"/>
    <lineage>
        <taxon>Bacteria</taxon>
        <taxon>Pseudomonadati</taxon>
        <taxon>Spirochaetota</taxon>
        <taxon>Spirochaetia</taxon>
        <taxon>Spirochaetales</taxon>
        <taxon>environmental samples</taxon>
    </lineage>
</organism>
<evidence type="ECO:0000256" key="1">
    <source>
        <dbReference type="SAM" id="MobiDB-lite"/>
    </source>
</evidence>
<evidence type="ECO:0000313" key="2">
    <source>
        <dbReference type="EMBL" id="SLM14816.1"/>
    </source>
</evidence>
<reference evidence="2" key="1">
    <citation type="submission" date="2017-02" db="EMBL/GenBank/DDBJ databases">
        <authorList>
            <person name="Regsiter A."/>
            <person name="William W."/>
        </authorList>
    </citation>
    <scope>NUCLEOTIDE SEQUENCE</scope>
    <source>
        <strain evidence="2">Bib</strain>
    </source>
</reference>
<proteinExistence type="predicted"/>
<dbReference type="SUPFAM" id="SSF52833">
    <property type="entry name" value="Thioredoxin-like"/>
    <property type="match status" value="1"/>
</dbReference>
<dbReference type="EMBL" id="FWDM01000030">
    <property type="protein sequence ID" value="SLM14816.1"/>
    <property type="molecule type" value="Genomic_DNA"/>
</dbReference>
<dbReference type="Pfam" id="PF01257">
    <property type="entry name" value="2Fe-2S_thioredx"/>
    <property type="match status" value="1"/>
</dbReference>
<gene>
    <name evidence="2" type="ORF">SPIROBIBN47_360014</name>
</gene>
<dbReference type="AlphaFoldDB" id="A0A3P3XLD2"/>
<feature type="region of interest" description="Disordered" evidence="1">
    <location>
        <begin position="89"/>
        <end position="113"/>
    </location>
</feature>
<sequence>MKKVHVTICAGTACYVLGGAELLGAIDSWIAKWGEQVEFEGTPCLGFCKSAGEAKAPYVLVNGLVVEHTTAEKLEEMVNSALLGTEEEASSADAAARPGNAITRKDGGYASGR</sequence>
<accession>A0A3P3XLD2</accession>